<dbReference type="SUPFAM" id="SSF51445">
    <property type="entry name" value="(Trans)glycosidases"/>
    <property type="match status" value="1"/>
</dbReference>
<dbReference type="Pfam" id="PF00150">
    <property type="entry name" value="Cellulase"/>
    <property type="match status" value="1"/>
</dbReference>
<evidence type="ECO:0000256" key="1">
    <source>
        <dbReference type="ARBA" id="ARBA00022801"/>
    </source>
</evidence>
<evidence type="ECO:0000256" key="2">
    <source>
        <dbReference type="ARBA" id="ARBA00023295"/>
    </source>
</evidence>
<dbReference type="Gene3D" id="3.20.20.80">
    <property type="entry name" value="Glycosidases"/>
    <property type="match status" value="1"/>
</dbReference>
<keyword evidence="3" id="KW-0732">Signal</keyword>
<dbReference type="InterPro" id="IPR036439">
    <property type="entry name" value="Dockerin_dom_sf"/>
</dbReference>
<dbReference type="AlphaFoldDB" id="A0A9X2JFC3"/>
<proteinExistence type="predicted"/>
<organism evidence="5 6">
    <name type="scientific">Aeoliella straminimaris</name>
    <dbReference type="NCBI Taxonomy" id="2954799"/>
    <lineage>
        <taxon>Bacteria</taxon>
        <taxon>Pseudomonadati</taxon>
        <taxon>Planctomycetota</taxon>
        <taxon>Planctomycetia</taxon>
        <taxon>Pirellulales</taxon>
        <taxon>Lacipirellulaceae</taxon>
        <taxon>Aeoliella</taxon>
    </lineage>
</organism>
<dbReference type="PROSITE" id="PS00018">
    <property type="entry name" value="EF_HAND_1"/>
    <property type="match status" value="1"/>
</dbReference>
<dbReference type="InterPro" id="IPR001547">
    <property type="entry name" value="Glyco_hydro_5"/>
</dbReference>
<name>A0A9X2JFC3_9BACT</name>
<dbReference type="GO" id="GO:0004553">
    <property type="term" value="F:hydrolase activity, hydrolyzing O-glycosyl compounds"/>
    <property type="evidence" value="ECO:0007669"/>
    <property type="project" value="InterPro"/>
</dbReference>
<dbReference type="Gene3D" id="1.10.1330.10">
    <property type="entry name" value="Dockerin domain"/>
    <property type="match status" value="1"/>
</dbReference>
<dbReference type="RefSeq" id="WP_252851646.1">
    <property type="nucleotide sequence ID" value="NZ_JAMXLR010000024.1"/>
</dbReference>
<keyword evidence="1 5" id="KW-0378">Hydrolase</keyword>
<dbReference type="Pfam" id="PF22825">
    <property type="entry name" value="HpiC1-like"/>
    <property type="match status" value="1"/>
</dbReference>
<comment type="caution">
    <text evidence="5">The sequence shown here is derived from an EMBL/GenBank/DDBJ whole genome shotgun (WGS) entry which is preliminary data.</text>
</comment>
<evidence type="ECO:0000256" key="3">
    <source>
        <dbReference type="SAM" id="SignalP"/>
    </source>
</evidence>
<keyword evidence="2" id="KW-0326">Glycosidase</keyword>
<dbReference type="Proteomes" id="UP001155241">
    <property type="component" value="Unassembled WGS sequence"/>
</dbReference>
<dbReference type="InterPro" id="IPR054720">
    <property type="entry name" value="HpiC1"/>
</dbReference>
<reference evidence="5" key="1">
    <citation type="submission" date="2022-06" db="EMBL/GenBank/DDBJ databases">
        <title>Aeoliella straminimaris, a novel planctomycete from sediments.</title>
        <authorList>
            <person name="Vitorino I.R."/>
            <person name="Lage O.M."/>
        </authorList>
    </citation>
    <scope>NUCLEOTIDE SEQUENCE</scope>
    <source>
        <strain evidence="5">ICT_H6.2</strain>
    </source>
</reference>
<protein>
    <submittedName>
        <fullName evidence="5">Glycoside hydrolase family 5 protein</fullName>
    </submittedName>
</protein>
<dbReference type="InterPro" id="IPR018247">
    <property type="entry name" value="EF_Hand_1_Ca_BS"/>
</dbReference>
<feature type="domain" description="Glycoside hydrolase family 5" evidence="4">
    <location>
        <begin position="73"/>
        <end position="343"/>
    </location>
</feature>
<gene>
    <name evidence="5" type="ORF">NG895_06440</name>
</gene>
<dbReference type="GO" id="GO:0000272">
    <property type="term" value="P:polysaccharide catabolic process"/>
    <property type="evidence" value="ECO:0007669"/>
    <property type="project" value="InterPro"/>
</dbReference>
<evidence type="ECO:0000259" key="4">
    <source>
        <dbReference type="Pfam" id="PF00150"/>
    </source>
</evidence>
<accession>A0A9X2JFC3</accession>
<dbReference type="InterPro" id="IPR017853">
    <property type="entry name" value="GH"/>
</dbReference>
<dbReference type="EMBL" id="JAMXLR010000024">
    <property type="protein sequence ID" value="MCO6043541.1"/>
    <property type="molecule type" value="Genomic_DNA"/>
</dbReference>
<evidence type="ECO:0000313" key="6">
    <source>
        <dbReference type="Proteomes" id="UP001155241"/>
    </source>
</evidence>
<evidence type="ECO:0000313" key="5">
    <source>
        <dbReference type="EMBL" id="MCO6043541.1"/>
    </source>
</evidence>
<feature type="chain" id="PRO_5040912794" evidence="3">
    <location>
        <begin position="30"/>
        <end position="661"/>
    </location>
</feature>
<keyword evidence="6" id="KW-1185">Reference proteome</keyword>
<sequence>MTTSRFYALVLAIGSLAMMLASVTSEATARDRWTPEQAWSWYNDQPTLFGANYVMGYAVSATEMWQADVSTPGANTFDLNQIEFELDRAQQAGMNTLRVTLSYEVWKDDRDGFMNRLEQFVSAADDRGIRPTFIFWDDVNFTFFDHTTNKDPYLGVQADPTPGVHNSQWTGTGGRPVLDHPENWELSHLDPAIGAGTKQYVQSIVGQYADDSRVLMWNAYNEPSNFGNGANRVSRLIQATADWARQLDPQQPISFDVWGGATDGVALTESDVVSYHIYAGPEATIREINRQLSAGRPVVLTEWMARTFGSTVPDILPDLEEMGVASYNWGLVNGDQQTHWAWGSPPQTDTTEPPLWFHDLYRRDGTPYIAEEIEMYQHFRQRDTLLRSADSRYVEIENASFESPDLGGVPDAHVHRGFDGWTITHEAGDWVGGTIVPDTWHFDEPVPDGTQAAFAIDLEIAQTLDESLAADVYYLLQVDVGHRNGRDLPDYDIDLYAGGVELDPLSLALSNPVEGQWTEASKIYQVAAGDPLLGLPLEIRLSSTGLETFFDNVRLIAIDSIDEIGVTSDLNRDGVIDIEDWSLFSAHAYTDLSHLTPAQQFLHGDLDRDGDSDYDDFRMFKSDYEAAHGPGSFQAMLAVPEPSAALVLLLGVAGVAICQRR</sequence>
<feature type="signal peptide" evidence="3">
    <location>
        <begin position="1"/>
        <end position="29"/>
    </location>
</feature>